<accession>A0A6B9G220</accession>
<dbReference type="AlphaFoldDB" id="A0A6B9G220"/>
<organism evidence="1 2">
    <name type="scientific">Pantoea cypripedii</name>
    <name type="common">Pectobacterium cypripedii</name>
    <name type="synonym">Erwinia cypripedii</name>
    <dbReference type="NCBI Taxonomy" id="55209"/>
    <lineage>
        <taxon>Bacteria</taxon>
        <taxon>Pseudomonadati</taxon>
        <taxon>Pseudomonadota</taxon>
        <taxon>Gammaproteobacteria</taxon>
        <taxon>Enterobacterales</taxon>
        <taxon>Erwiniaceae</taxon>
        <taxon>Pantoea</taxon>
    </lineage>
</organism>
<dbReference type="GO" id="GO:0016788">
    <property type="term" value="F:hydrolase activity, acting on ester bonds"/>
    <property type="evidence" value="ECO:0007669"/>
    <property type="project" value="UniProtKB-ARBA"/>
</dbReference>
<keyword evidence="1" id="KW-0614">Plasmid</keyword>
<name>A0A6B9G220_PANCY</name>
<protein>
    <submittedName>
        <fullName evidence="1">SGNH/GDSL hydrolase family protein</fullName>
    </submittedName>
</protein>
<evidence type="ECO:0000313" key="1">
    <source>
        <dbReference type="EMBL" id="QGY31474.1"/>
    </source>
</evidence>
<dbReference type="CDD" id="cd00229">
    <property type="entry name" value="SGNH_hydrolase"/>
    <property type="match status" value="1"/>
</dbReference>
<dbReference type="Proteomes" id="UP000502005">
    <property type="component" value="Plasmid pNE1A"/>
</dbReference>
<keyword evidence="1" id="KW-0378">Hydrolase</keyword>
<gene>
    <name evidence="1" type="ORF">CUN67_21005</name>
</gene>
<geneLocation type="plasmid" evidence="2">
    <name>pne1a</name>
</geneLocation>
<dbReference type="Gene3D" id="3.40.50.1110">
    <property type="entry name" value="SGNH hydrolase"/>
    <property type="match status" value="1"/>
</dbReference>
<dbReference type="EMBL" id="CP024769">
    <property type="protein sequence ID" value="QGY31474.1"/>
    <property type="molecule type" value="Genomic_DNA"/>
</dbReference>
<dbReference type="RefSeq" id="WP_208717371.1">
    <property type="nucleotide sequence ID" value="NZ_CP024769.1"/>
</dbReference>
<sequence>MKAKLLHIGIFFSSCTAINPAISATGTTNNNFIIEAYGGSSTQGAMAVRENGKVHPVFIKNNEIGLINQFIKEKYGAGISVVNKGASSSQAMDLLNGKYFYKNNKSWREEMKKSPARIILLNFATNDARHFHFRDIEPDYRVSPDKYTTVMTQLVNIAREAGKEVILQEPHPICGGGEKWHIAPYVSKLDAVARAESVPLVRQYQRILQMKDWQSLLSPDCIHPSEELYRIKAQETFSVLVANYGPELAAAGRRHNADNEQTAKR</sequence>
<dbReference type="SUPFAM" id="SSF52266">
    <property type="entry name" value="SGNH hydrolase"/>
    <property type="match status" value="1"/>
</dbReference>
<dbReference type="InterPro" id="IPR036514">
    <property type="entry name" value="SGNH_hydro_sf"/>
</dbReference>
<proteinExistence type="predicted"/>
<evidence type="ECO:0000313" key="2">
    <source>
        <dbReference type="Proteomes" id="UP000502005"/>
    </source>
</evidence>
<reference evidence="1 2" key="1">
    <citation type="submission" date="2017-11" db="EMBL/GenBank/DDBJ databases">
        <title>Genome sequence of Pantoea cypripedii NE1.</title>
        <authorList>
            <person name="Nascimento F.X."/>
        </authorList>
    </citation>
    <scope>NUCLEOTIDE SEQUENCE [LARGE SCALE GENOMIC DNA]</scope>
    <source>
        <strain evidence="1 2">NE1</strain>
        <plasmid evidence="2">pne1a</plasmid>
    </source>
</reference>
<dbReference type="PROSITE" id="PS51257">
    <property type="entry name" value="PROKAR_LIPOPROTEIN"/>
    <property type="match status" value="1"/>
</dbReference>
<dbReference type="InterPro" id="IPR001087">
    <property type="entry name" value="GDSL"/>
</dbReference>
<dbReference type="Pfam" id="PF00657">
    <property type="entry name" value="Lipase_GDSL"/>
    <property type="match status" value="1"/>
</dbReference>